<protein>
    <submittedName>
        <fullName evidence="1">Uncharacterized protein</fullName>
    </submittedName>
</protein>
<accession>A0A481VAC9</accession>
<sequence length="95" mass="10720">MCLICKTSKGSYTTGAGSGSNKPVKTESSFSMASLATRVIFSNNFNSNYNQKCRRCLEIKYWNCNCRFSTSSSEDMAFQKSTSFSYAPAYKYKNY</sequence>
<proteinExistence type="predicted"/>
<evidence type="ECO:0000313" key="1">
    <source>
        <dbReference type="EMBL" id="QBI90334.1"/>
    </source>
</evidence>
<reference evidence="1" key="1">
    <citation type="submission" date="2018-07" db="EMBL/GenBank/DDBJ databases">
        <title>A new Alphabaculovirus highly virulent isolated from Trichoplusia ni (TnSNPV).</title>
        <authorList>
            <person name="Bivian-Hernandez M.D.L.A."/>
            <person name="Del Rincon-Castro M.C."/>
            <person name="Ibarra J.E."/>
        </authorList>
    </citation>
    <scope>NUCLEOTIDE SEQUENCE</scope>
    <source>
        <strain evidence="1">LBIV-4</strain>
    </source>
</reference>
<dbReference type="EMBL" id="MH577296">
    <property type="protein sequence ID" value="QBI90334.1"/>
    <property type="molecule type" value="Genomic_DNA"/>
</dbReference>
<name>A0A481VAC9_9ABAC</name>
<organism evidence="1">
    <name type="scientific">Trichoplusia ni single nucleopolyhedrovirus</name>
    <dbReference type="NCBI Taxonomy" id="332054"/>
    <lineage>
        <taxon>Viruses</taxon>
        <taxon>Viruses incertae sedis</taxon>
        <taxon>Naldaviricetes</taxon>
        <taxon>Lefavirales</taxon>
        <taxon>Baculoviridae</taxon>
        <taxon>Alphabaculovirus</taxon>
        <taxon>Alphabaculovirus trini</taxon>
    </lineage>
</organism>